<dbReference type="FunFam" id="2.30.42.10:FF:000049">
    <property type="entry name" value="disks large homolog 1 isoform X1"/>
    <property type="match status" value="1"/>
</dbReference>
<feature type="compositionally biased region" description="Low complexity" evidence="16">
    <location>
        <begin position="94"/>
        <end position="107"/>
    </location>
</feature>
<keyword evidence="11" id="KW-0256">Endoplasmic reticulum</keyword>
<dbReference type="PROSITE" id="PS51022">
    <property type="entry name" value="L27"/>
    <property type="match status" value="1"/>
</dbReference>
<evidence type="ECO:0000256" key="2">
    <source>
        <dbReference type="ARBA" id="ARBA00004221"/>
    </source>
</evidence>
<dbReference type="Pfam" id="PF00018">
    <property type="entry name" value="SH3_1"/>
    <property type="match status" value="1"/>
</dbReference>
<dbReference type="InterPro" id="IPR004172">
    <property type="entry name" value="L27_dom"/>
</dbReference>
<evidence type="ECO:0000259" key="19">
    <source>
        <dbReference type="PROSITE" id="PS50106"/>
    </source>
</evidence>
<keyword evidence="8" id="KW-1003">Cell membrane</keyword>
<evidence type="ECO:0000256" key="4">
    <source>
        <dbReference type="ARBA" id="ARBA00004496"/>
    </source>
</evidence>
<proteinExistence type="inferred from homology"/>
<keyword evidence="10" id="KW-0677">Repeat</keyword>
<feature type="region of interest" description="Disordered" evidence="16">
    <location>
        <begin position="701"/>
        <end position="732"/>
    </location>
</feature>
<name>A0A3P9AD69_ESOLU</name>
<feature type="domain" description="SH3" evidence="17">
    <location>
        <begin position="623"/>
        <end position="693"/>
    </location>
</feature>
<dbReference type="Proteomes" id="UP000265140">
    <property type="component" value="Chromosome 8"/>
</dbReference>
<dbReference type="InterPro" id="IPR008144">
    <property type="entry name" value="Guanylate_kin-like_dom"/>
</dbReference>
<feature type="compositionally biased region" description="Basic and acidic residues" evidence="16">
    <location>
        <begin position="108"/>
        <end position="133"/>
    </location>
</feature>
<accession>A0A3P9AD69</accession>
<dbReference type="GO" id="GO:0019901">
    <property type="term" value="F:protein kinase binding"/>
    <property type="evidence" value="ECO:0007669"/>
    <property type="project" value="TreeGrafter"/>
</dbReference>
<dbReference type="InterPro" id="IPR050614">
    <property type="entry name" value="Synaptic_Scaffolding_LAP-MAGUK"/>
</dbReference>
<dbReference type="PROSITE" id="PS50002">
    <property type="entry name" value="SH3"/>
    <property type="match status" value="1"/>
</dbReference>
<dbReference type="InterPro" id="IPR001478">
    <property type="entry name" value="PDZ"/>
</dbReference>
<dbReference type="InterPro" id="IPR027417">
    <property type="entry name" value="P-loop_NTPase"/>
</dbReference>
<dbReference type="GeneTree" id="ENSGT00940000164867"/>
<keyword evidence="12" id="KW-0965">Cell junction</keyword>
<feature type="domain" description="PDZ" evidence="19">
    <location>
        <begin position="359"/>
        <end position="446"/>
    </location>
</feature>
<dbReference type="InterPro" id="IPR036034">
    <property type="entry name" value="PDZ_sf"/>
</dbReference>
<dbReference type="InterPro" id="IPR020590">
    <property type="entry name" value="Guanylate_kinase_CS"/>
</dbReference>
<dbReference type="Pfam" id="PF09058">
    <property type="entry name" value="L27_1"/>
    <property type="match status" value="1"/>
</dbReference>
<evidence type="ECO:0000313" key="22">
    <source>
        <dbReference type="Proteomes" id="UP000265140"/>
    </source>
</evidence>
<reference evidence="21" key="2">
    <citation type="submission" date="2020-02" db="EMBL/GenBank/DDBJ databases">
        <title>Esox lucius (northern pike) genome, fEsoLuc1, primary haplotype.</title>
        <authorList>
            <person name="Myers G."/>
            <person name="Karagic N."/>
            <person name="Meyer A."/>
            <person name="Pippel M."/>
            <person name="Reichard M."/>
            <person name="Winkler S."/>
            <person name="Tracey A."/>
            <person name="Sims Y."/>
            <person name="Howe K."/>
            <person name="Rhie A."/>
            <person name="Formenti G."/>
            <person name="Durbin R."/>
            <person name="Fedrigo O."/>
            <person name="Jarvis E.D."/>
        </authorList>
    </citation>
    <scope>NUCLEOTIDE SEQUENCE [LARGE SCALE GENOMIC DNA]</scope>
</reference>
<dbReference type="GO" id="GO:0043005">
    <property type="term" value="C:neuron projection"/>
    <property type="evidence" value="ECO:0007669"/>
    <property type="project" value="InterPro"/>
</dbReference>
<dbReference type="PANTHER" id="PTHR23119:SF5">
    <property type="entry name" value="DISKS LARGE HOMOLOG 1"/>
    <property type="match status" value="1"/>
</dbReference>
<dbReference type="GO" id="GO:0043113">
    <property type="term" value="P:receptor clustering"/>
    <property type="evidence" value="ECO:0007669"/>
    <property type="project" value="TreeGrafter"/>
</dbReference>
<dbReference type="FunFam" id="3.30.63.10:FF:000001">
    <property type="entry name" value="Disks large homolog 1 isoform 2"/>
    <property type="match status" value="1"/>
</dbReference>
<evidence type="ECO:0000256" key="11">
    <source>
        <dbReference type="ARBA" id="ARBA00022824"/>
    </source>
</evidence>
<dbReference type="GO" id="GO:0016323">
    <property type="term" value="C:basolateral plasma membrane"/>
    <property type="evidence" value="ECO:0007669"/>
    <property type="project" value="TreeGrafter"/>
</dbReference>
<keyword evidence="9" id="KW-0963">Cytoplasm</keyword>
<reference evidence="21" key="3">
    <citation type="submission" date="2025-08" db="UniProtKB">
        <authorList>
            <consortium name="Ensembl"/>
        </authorList>
    </citation>
    <scope>IDENTIFICATION</scope>
</reference>
<evidence type="ECO:0000256" key="15">
    <source>
        <dbReference type="PROSITE-ProRule" id="PRU00192"/>
    </source>
</evidence>
<reference evidence="22" key="1">
    <citation type="journal article" date="2014" name="PLoS ONE">
        <title>The genome and linkage map of the northern pike (Esox lucius): conserved synteny revealed between the salmonid sister group and the Neoteleostei.</title>
        <authorList>
            <person name="Rondeau E.B."/>
            <person name="Minkley D.R."/>
            <person name="Leong J.S."/>
            <person name="Messmer A.M."/>
            <person name="Jantzen J.R."/>
            <person name="von Schalburg K.R."/>
            <person name="Lemon C."/>
            <person name="Bird N.H."/>
            <person name="Koop B.F."/>
        </authorList>
    </citation>
    <scope>NUCLEOTIDE SEQUENCE</scope>
</reference>
<feature type="region of interest" description="Disordered" evidence="16">
    <location>
        <begin position="94"/>
        <end position="204"/>
    </location>
</feature>
<evidence type="ECO:0000256" key="9">
    <source>
        <dbReference type="ARBA" id="ARBA00022490"/>
    </source>
</evidence>
<feature type="domain" description="Guanylate kinase-like" evidence="18">
    <location>
        <begin position="752"/>
        <end position="927"/>
    </location>
</feature>
<evidence type="ECO:0000259" key="18">
    <source>
        <dbReference type="PROSITE" id="PS50052"/>
    </source>
</evidence>
<comment type="subcellular location">
    <subcellularLocation>
        <location evidence="2">Apical cell membrane</location>
    </subcellularLocation>
    <subcellularLocation>
        <location evidence="3">Cell junction</location>
    </subcellularLocation>
    <subcellularLocation>
        <location evidence="1">Cell membrane</location>
        <topology evidence="1">Peripheral membrane protein</topology>
    </subcellularLocation>
    <subcellularLocation>
        <location evidence="4">Cytoplasm</location>
    </subcellularLocation>
    <subcellularLocation>
        <location evidence="5">Endoplasmic reticulum membrane</location>
    </subcellularLocation>
</comment>
<feature type="compositionally biased region" description="Polar residues" evidence="16">
    <location>
        <begin position="720"/>
        <end position="732"/>
    </location>
</feature>
<dbReference type="GO" id="GO:0016324">
    <property type="term" value="C:apical plasma membrane"/>
    <property type="evidence" value="ECO:0007669"/>
    <property type="project" value="UniProtKB-SubCell"/>
</dbReference>
<dbReference type="PANTHER" id="PTHR23119">
    <property type="entry name" value="DISCS LARGE"/>
    <property type="match status" value="1"/>
</dbReference>
<dbReference type="PIRSF" id="PIRSF001741">
    <property type="entry name" value="MAGUK_DLGH"/>
    <property type="match status" value="1"/>
</dbReference>
<evidence type="ECO:0000256" key="6">
    <source>
        <dbReference type="ARBA" id="ARBA00007014"/>
    </source>
</evidence>
<dbReference type="SUPFAM" id="SSF101288">
    <property type="entry name" value="L27 domain"/>
    <property type="match status" value="1"/>
</dbReference>
<feature type="domain" description="PDZ" evidence="19">
    <location>
        <begin position="264"/>
        <end position="351"/>
    </location>
</feature>
<reference evidence="21" key="4">
    <citation type="submission" date="2025-09" db="UniProtKB">
        <authorList>
            <consortium name="Ensembl"/>
        </authorList>
    </citation>
    <scope>IDENTIFICATION</scope>
</reference>
<dbReference type="GO" id="GO:0031594">
    <property type="term" value="C:neuromuscular junction"/>
    <property type="evidence" value="ECO:0007669"/>
    <property type="project" value="InterPro"/>
</dbReference>
<dbReference type="FunFam" id="3.40.50.300:FF:001402">
    <property type="entry name" value="Discs, large homolog 3 (Drosophila)"/>
    <property type="match status" value="1"/>
</dbReference>
<dbReference type="InterPro" id="IPR019590">
    <property type="entry name" value="DLG1_PEST_dom"/>
</dbReference>
<dbReference type="CDD" id="cd00071">
    <property type="entry name" value="GMPK"/>
    <property type="match status" value="1"/>
</dbReference>
<dbReference type="GO" id="GO:0098839">
    <property type="term" value="C:postsynaptic density membrane"/>
    <property type="evidence" value="ECO:0007669"/>
    <property type="project" value="TreeGrafter"/>
</dbReference>
<keyword evidence="13" id="KW-0472">Membrane</keyword>
<protein>
    <recommendedName>
        <fullName evidence="14">Disks large homolog 1</fullName>
    </recommendedName>
</protein>
<evidence type="ECO:0000256" key="1">
    <source>
        <dbReference type="ARBA" id="ARBA00004202"/>
    </source>
</evidence>
<dbReference type="InterPro" id="IPR036028">
    <property type="entry name" value="SH3-like_dom_sf"/>
</dbReference>
<evidence type="ECO:0000256" key="12">
    <source>
        <dbReference type="ARBA" id="ARBA00022949"/>
    </source>
</evidence>
<dbReference type="GO" id="GO:0099072">
    <property type="term" value="P:regulation of postsynaptic membrane neurotransmitter receptor levels"/>
    <property type="evidence" value="ECO:0007669"/>
    <property type="project" value="TreeGrafter"/>
</dbReference>
<dbReference type="GO" id="GO:0070161">
    <property type="term" value="C:anchoring junction"/>
    <property type="evidence" value="ECO:0007669"/>
    <property type="project" value="UniProtKB-SubCell"/>
</dbReference>
<dbReference type="PROSITE" id="PS50052">
    <property type="entry name" value="GUANYLATE_KINASE_2"/>
    <property type="match status" value="1"/>
</dbReference>
<keyword evidence="22" id="KW-1185">Reference proteome</keyword>
<dbReference type="Pfam" id="PF00625">
    <property type="entry name" value="Guanylate_kin"/>
    <property type="match status" value="1"/>
</dbReference>
<evidence type="ECO:0000256" key="16">
    <source>
        <dbReference type="SAM" id="MobiDB-lite"/>
    </source>
</evidence>
<dbReference type="Gene3D" id="2.30.30.40">
    <property type="entry name" value="SH3 Domains"/>
    <property type="match status" value="2"/>
</dbReference>
<dbReference type="SUPFAM" id="SSF50156">
    <property type="entry name" value="PDZ domain-like"/>
    <property type="match status" value="3"/>
</dbReference>
<dbReference type="GO" id="GO:0045197">
    <property type="term" value="P:establishment or maintenance of epithelial cell apical/basal polarity"/>
    <property type="evidence" value="ECO:0007669"/>
    <property type="project" value="TreeGrafter"/>
</dbReference>
<dbReference type="InterPro" id="IPR001452">
    <property type="entry name" value="SH3_domain"/>
</dbReference>
<dbReference type="FunFam" id="2.30.42.10:FF:000001">
    <property type="entry name" value="Disks large homolog 1 isoform 2"/>
    <property type="match status" value="1"/>
</dbReference>
<dbReference type="Bgee" id="ENSELUG00000019322">
    <property type="expression patterns" value="Expressed in brain and 14 other cell types or tissues"/>
</dbReference>
<dbReference type="FunFam" id="2.30.42.10:FF:000002">
    <property type="entry name" value="Disks large homolog 4 isoform 2"/>
    <property type="match status" value="1"/>
</dbReference>
<feature type="region of interest" description="Disordered" evidence="16">
    <location>
        <begin position="475"/>
        <end position="500"/>
    </location>
</feature>
<dbReference type="InterPro" id="IPR036892">
    <property type="entry name" value="L27_dom_sf"/>
</dbReference>
<dbReference type="FunFam" id="2.30.30.40:FF:000058">
    <property type="entry name" value="Disks large homolog 1 isoform X1"/>
    <property type="match status" value="1"/>
</dbReference>
<dbReference type="FunFam" id="2.30.30.40:FF:000008">
    <property type="entry name" value="Disks large homolog 1 isoform 2"/>
    <property type="match status" value="1"/>
</dbReference>
<dbReference type="SMART" id="SM00072">
    <property type="entry name" value="GuKc"/>
    <property type="match status" value="1"/>
</dbReference>
<evidence type="ECO:0000256" key="10">
    <source>
        <dbReference type="ARBA" id="ARBA00022737"/>
    </source>
</evidence>
<sequence>MPIRKKDAQRALLLMEEYKKKLGQTEDRQLRQSLERVINIFQSNLFQALIDIQEFYEVTLQDGQTCVDPAKPVELPAPPVTLWDFSSLPSPSTAVTTDTLSSSLTPSVERDWEGSYRSEGTELETNARAERPSVRSTAQKYRIQDEEGLSPQEDRGQCQACPQHAYPSLEERGRDSLPGTLRSHPGTLDGHHHARGDREGREGRPELVQVAEKNLSRIENVHGYVSQAHISPMKANPPPVVVNTDSLDTPPYVNGTEADYEYEEITLERGNSGLGFSIAGGTDNPHIGEDPSIFITKIISGGAAAQDGRLRVNDCILRVNEADVRDVTHSKAVEALKEAGCIVRLYVRRRKTLSEKIMELKLVKGPKGLGFSIAGGVGNQHIPGDNSIYVTKIIEGGAAHKDGRLQIGDKLLAVNSACLEEVSHEDAVAALKNTTDVVYLKVAKPTSVFMNDSFAPPVITNSYSPQMDNHVSPSNYLSQAQTPASPGCYSPIPKSMLGDDEVTREPRKVVLHRGSTGLGFNIVGGEDGEGIFISFILAGGPADLCGELRKGDRIISVNGVDLRSATHEQAAAALKNAGQTVTLVAQYRPEEYSRFEAKIHDLREQMMNSSISSGSGSLRTSQKRTLYVRALFDYDRTKDSGLPSQGLNFHFGDILHVVNASDDEWWQARQVTHEGEMEEVGVIPSRRRVEKKERARLKTVKFNARSQDKGDPDHKGLKHVTSNASDSESSYRGQEDYVLSYEPVTQQEVNYTRPVIILGPMKDRINDDLISEFPDKFGSCVPHTTRPKRDYEVDARDYHFMVSREQMEKDIQDHKFIEAGQYNNHLYGTSVQSVREVAEKGKHCILDVSGNAIKRLQSTMLYPIAIFVKPKSVENILEMNKRLTEDQGRKTFERALKLEQEFTEHFTAIVQGDSLEEIYNMVKIIIEEQSGPFIWVPAKEKL</sequence>
<dbReference type="GO" id="GO:0005789">
    <property type="term" value="C:endoplasmic reticulum membrane"/>
    <property type="evidence" value="ECO:0007669"/>
    <property type="project" value="UniProtKB-SubCell"/>
</dbReference>
<dbReference type="Pfam" id="PF10600">
    <property type="entry name" value="PDZ_assoc"/>
    <property type="match status" value="1"/>
</dbReference>
<dbReference type="SMART" id="SM00228">
    <property type="entry name" value="PDZ"/>
    <property type="match status" value="3"/>
</dbReference>
<dbReference type="InterPro" id="IPR015143">
    <property type="entry name" value="L27_1"/>
</dbReference>
<dbReference type="SMART" id="SM01277">
    <property type="entry name" value="MAGUK_N_PEST"/>
    <property type="match status" value="1"/>
</dbReference>
<evidence type="ECO:0000313" key="21">
    <source>
        <dbReference type="Ensembl" id="ENSELUP00000038993.2"/>
    </source>
</evidence>
<dbReference type="Gene3D" id="3.40.50.300">
    <property type="entry name" value="P-loop containing nucleotide triphosphate hydrolases"/>
    <property type="match status" value="1"/>
</dbReference>
<dbReference type="AlphaFoldDB" id="A0A3P9AD69"/>
<evidence type="ECO:0000256" key="13">
    <source>
        <dbReference type="ARBA" id="ARBA00023136"/>
    </source>
</evidence>
<dbReference type="GO" id="GO:0097120">
    <property type="term" value="P:receptor localization to synapse"/>
    <property type="evidence" value="ECO:0007669"/>
    <property type="project" value="TreeGrafter"/>
</dbReference>
<dbReference type="GO" id="GO:0098609">
    <property type="term" value="P:cell-cell adhesion"/>
    <property type="evidence" value="ECO:0007669"/>
    <property type="project" value="TreeGrafter"/>
</dbReference>
<dbReference type="CDD" id="cd06724">
    <property type="entry name" value="PDZ2_Dlg1-2-4-like"/>
    <property type="match status" value="1"/>
</dbReference>
<keyword evidence="7 15" id="KW-0728">SH3 domain</keyword>
<comment type="similarity">
    <text evidence="6">Belongs to the MAGUK family.</text>
</comment>
<feature type="compositionally biased region" description="Basic and acidic residues" evidence="16">
    <location>
        <begin position="706"/>
        <end position="715"/>
    </location>
</feature>
<dbReference type="CDD" id="cd06795">
    <property type="entry name" value="PDZ3_Dlg1-2-4-like"/>
    <property type="match status" value="1"/>
</dbReference>
<dbReference type="Pfam" id="PF10608">
    <property type="entry name" value="MAGUK_N_PEST"/>
    <property type="match status" value="1"/>
</dbReference>
<dbReference type="SMART" id="SM00326">
    <property type="entry name" value="SH3"/>
    <property type="match status" value="1"/>
</dbReference>
<dbReference type="PROSITE" id="PS00856">
    <property type="entry name" value="GUANYLATE_KINASE_1"/>
    <property type="match status" value="1"/>
</dbReference>
<evidence type="ECO:0000256" key="8">
    <source>
        <dbReference type="ARBA" id="ARBA00022475"/>
    </source>
</evidence>
<dbReference type="OrthoDB" id="78824at2759"/>
<evidence type="ECO:0000259" key="17">
    <source>
        <dbReference type="PROSITE" id="PS50002"/>
    </source>
</evidence>
<evidence type="ECO:0000256" key="5">
    <source>
        <dbReference type="ARBA" id="ARBA00004586"/>
    </source>
</evidence>
<feature type="domain" description="L27" evidence="20">
    <location>
        <begin position="4"/>
        <end position="64"/>
    </location>
</feature>
<feature type="compositionally biased region" description="Polar residues" evidence="16">
    <location>
        <begin position="475"/>
        <end position="484"/>
    </location>
</feature>
<evidence type="ECO:0000256" key="3">
    <source>
        <dbReference type="ARBA" id="ARBA00004282"/>
    </source>
</evidence>
<gene>
    <name evidence="21" type="primary">DLG1</name>
</gene>
<dbReference type="SMART" id="SM00569">
    <property type="entry name" value="L27"/>
    <property type="match status" value="1"/>
</dbReference>
<dbReference type="InterPro" id="IPR008145">
    <property type="entry name" value="GK/Ca_channel_bsu"/>
</dbReference>
<dbReference type="Gene3D" id="3.30.63.10">
    <property type="entry name" value="Guanylate Kinase phosphate binding domain"/>
    <property type="match status" value="1"/>
</dbReference>
<evidence type="ECO:0000259" key="20">
    <source>
        <dbReference type="PROSITE" id="PS51022"/>
    </source>
</evidence>
<dbReference type="SUPFAM" id="SSF50044">
    <property type="entry name" value="SH3-domain"/>
    <property type="match status" value="1"/>
</dbReference>
<dbReference type="CDD" id="cd06723">
    <property type="entry name" value="PDZ1_Dlg1-2-4-like"/>
    <property type="match status" value="1"/>
</dbReference>
<dbReference type="Pfam" id="PF00595">
    <property type="entry name" value="PDZ"/>
    <property type="match status" value="3"/>
</dbReference>
<dbReference type="GO" id="GO:0007268">
    <property type="term" value="P:chemical synaptic transmission"/>
    <property type="evidence" value="ECO:0007669"/>
    <property type="project" value="InterPro"/>
</dbReference>
<dbReference type="Ensembl" id="ENSELUT00000041122.3">
    <property type="protein sequence ID" value="ENSELUP00000038993.2"/>
    <property type="gene ID" value="ENSELUG00000019322.3"/>
</dbReference>
<dbReference type="GO" id="GO:0035255">
    <property type="term" value="F:ionotropic glutamate receptor binding"/>
    <property type="evidence" value="ECO:0007669"/>
    <property type="project" value="TreeGrafter"/>
</dbReference>
<dbReference type="SUPFAM" id="SSF52540">
    <property type="entry name" value="P-loop containing nucleoside triphosphate hydrolases"/>
    <property type="match status" value="1"/>
</dbReference>
<organism evidence="21 22">
    <name type="scientific">Esox lucius</name>
    <name type="common">Northern pike</name>
    <dbReference type="NCBI Taxonomy" id="8010"/>
    <lineage>
        <taxon>Eukaryota</taxon>
        <taxon>Metazoa</taxon>
        <taxon>Chordata</taxon>
        <taxon>Craniata</taxon>
        <taxon>Vertebrata</taxon>
        <taxon>Euteleostomi</taxon>
        <taxon>Actinopterygii</taxon>
        <taxon>Neopterygii</taxon>
        <taxon>Teleostei</taxon>
        <taxon>Protacanthopterygii</taxon>
        <taxon>Esociformes</taxon>
        <taxon>Esocidae</taxon>
        <taxon>Esox</taxon>
    </lineage>
</organism>
<feature type="domain" description="PDZ" evidence="19">
    <location>
        <begin position="508"/>
        <end position="589"/>
    </location>
</feature>
<evidence type="ECO:0000256" key="7">
    <source>
        <dbReference type="ARBA" id="ARBA00022443"/>
    </source>
</evidence>
<dbReference type="InterPro" id="IPR016313">
    <property type="entry name" value="DLG1-like"/>
</dbReference>
<dbReference type="Gene3D" id="1.10.287.470">
    <property type="entry name" value="Helix hairpin bin"/>
    <property type="match status" value="1"/>
</dbReference>
<dbReference type="InterPro" id="IPR019583">
    <property type="entry name" value="DLG1-4_PDZ_assoc"/>
</dbReference>
<dbReference type="FunFam" id="1.10.287.470:FF:000001">
    <property type="entry name" value="Disks large 1 isoform X3"/>
    <property type="match status" value="1"/>
</dbReference>
<dbReference type="PROSITE" id="PS50106">
    <property type="entry name" value="PDZ"/>
    <property type="match status" value="3"/>
</dbReference>
<dbReference type="Gene3D" id="2.30.42.10">
    <property type="match status" value="3"/>
</dbReference>
<evidence type="ECO:0000256" key="14">
    <source>
        <dbReference type="ARBA" id="ARBA00044189"/>
    </source>
</evidence>